<feature type="compositionally biased region" description="Basic residues" evidence="1">
    <location>
        <begin position="25"/>
        <end position="34"/>
    </location>
</feature>
<proteinExistence type="predicted"/>
<dbReference type="AlphaFoldDB" id="A0AAU8JE24"/>
<dbReference type="EMBL" id="CP159837">
    <property type="protein sequence ID" value="XCM37069.1"/>
    <property type="molecule type" value="Genomic_DNA"/>
</dbReference>
<accession>A0AAU8JE24</accession>
<feature type="region of interest" description="Disordered" evidence="1">
    <location>
        <begin position="15"/>
        <end position="34"/>
    </location>
</feature>
<organism evidence="2">
    <name type="scientific">Planktothricoides raciborskii GIHE-MW2</name>
    <dbReference type="NCBI Taxonomy" id="2792601"/>
    <lineage>
        <taxon>Bacteria</taxon>
        <taxon>Bacillati</taxon>
        <taxon>Cyanobacteriota</taxon>
        <taxon>Cyanophyceae</taxon>
        <taxon>Oscillatoriophycideae</taxon>
        <taxon>Oscillatoriales</taxon>
        <taxon>Oscillatoriaceae</taxon>
        <taxon>Planktothricoides</taxon>
    </lineage>
</organism>
<name>A0AAU8JE24_9CYAN</name>
<dbReference type="RefSeq" id="WP_354635382.1">
    <property type="nucleotide sequence ID" value="NZ_CP159837.1"/>
</dbReference>
<gene>
    <name evidence="2" type="ORF">ABWT76_005877</name>
</gene>
<evidence type="ECO:0000256" key="1">
    <source>
        <dbReference type="SAM" id="MobiDB-lite"/>
    </source>
</evidence>
<evidence type="ECO:0000313" key="2">
    <source>
        <dbReference type="EMBL" id="XCM37069.1"/>
    </source>
</evidence>
<reference evidence="2" key="1">
    <citation type="submission" date="2024-07" db="EMBL/GenBank/DDBJ databases">
        <authorList>
            <person name="Kim Y.J."/>
            <person name="Jeong J.Y."/>
        </authorList>
    </citation>
    <scope>NUCLEOTIDE SEQUENCE</scope>
    <source>
        <strain evidence="2">GIHE-MW2</strain>
    </source>
</reference>
<protein>
    <submittedName>
        <fullName evidence="2">Uncharacterized protein</fullName>
    </submittedName>
</protein>
<sequence length="51" mass="5995">MPQLTLISPKETRFLGLDQKTDRRQKQRSPHKKKRTIIIDGVWSSGVEAYR</sequence>